<dbReference type="GO" id="GO:0006974">
    <property type="term" value="P:DNA damage response"/>
    <property type="evidence" value="ECO:0007669"/>
    <property type="project" value="TreeGrafter"/>
</dbReference>
<dbReference type="Pfam" id="PF04402">
    <property type="entry name" value="SIMPL"/>
    <property type="match status" value="1"/>
</dbReference>
<sequence length="235" mass="25881">MSGRAGILNGLLVAIGLAIGGYFIGDGFVSARALERSVEVKGLAERDVMADTAIWPMQIMVAGNELEPLFIAIEKQGAQVQTFLRENGFIEDEISVSAPSVVDRLARDYSDPNTRFRYSVTQVITVFTSKIETVRNAGQELAALGKAGIVLNQNDYNFQTQYLFNGLNDLKPAMIEEATRNAREVAAKFAEDSASRLGRIRNANQGQFQISDRDSNNPHIKKVRVVSTISYYLVD</sequence>
<dbReference type="PANTHER" id="PTHR34387">
    <property type="entry name" value="SLR1258 PROTEIN"/>
    <property type="match status" value="1"/>
</dbReference>
<protein>
    <recommendedName>
        <fullName evidence="4">SIMPL domain-containing protein</fullName>
    </recommendedName>
</protein>
<keyword evidence="1" id="KW-0472">Membrane</keyword>
<evidence type="ECO:0000313" key="3">
    <source>
        <dbReference type="Proteomes" id="UP000092695"/>
    </source>
</evidence>
<name>A0A193LJF3_9GAMM</name>
<keyword evidence="1" id="KW-0812">Transmembrane</keyword>
<dbReference type="Proteomes" id="UP000092695">
    <property type="component" value="Chromosome"/>
</dbReference>
<accession>A0A193LJF3</accession>
<dbReference type="KEGG" id="woc:BA177_16445"/>
<reference evidence="2 3" key="1">
    <citation type="submission" date="2016-06" db="EMBL/GenBank/DDBJ databases">
        <title>Complete genome sequence of a deep-branching marine Gamma Proteobacterium Woeseia oceani type strain XK5.</title>
        <authorList>
            <person name="Mu D."/>
            <person name="Du Z."/>
        </authorList>
    </citation>
    <scope>NUCLEOTIDE SEQUENCE [LARGE SCALE GENOMIC DNA]</scope>
    <source>
        <strain evidence="2 3">XK5</strain>
    </source>
</reference>
<dbReference type="InterPro" id="IPR052022">
    <property type="entry name" value="26kDa_periplasmic_antigen"/>
</dbReference>
<feature type="transmembrane region" description="Helical" evidence="1">
    <location>
        <begin position="6"/>
        <end position="25"/>
    </location>
</feature>
<evidence type="ECO:0000256" key="1">
    <source>
        <dbReference type="SAM" id="Phobius"/>
    </source>
</evidence>
<keyword evidence="3" id="KW-1185">Reference proteome</keyword>
<proteinExistence type="predicted"/>
<keyword evidence="1" id="KW-1133">Transmembrane helix</keyword>
<dbReference type="OrthoDB" id="9806540at2"/>
<dbReference type="RefSeq" id="WP_068618010.1">
    <property type="nucleotide sequence ID" value="NZ_CP016268.1"/>
</dbReference>
<dbReference type="AlphaFoldDB" id="A0A193LJF3"/>
<dbReference type="EMBL" id="CP016268">
    <property type="protein sequence ID" value="ANO52563.1"/>
    <property type="molecule type" value="Genomic_DNA"/>
</dbReference>
<evidence type="ECO:0000313" key="2">
    <source>
        <dbReference type="EMBL" id="ANO52563.1"/>
    </source>
</evidence>
<dbReference type="PIRSF" id="PIRSF029033">
    <property type="entry name" value="UCP029033"/>
    <property type="match status" value="1"/>
</dbReference>
<gene>
    <name evidence="2" type="ORF">BA177_16445</name>
</gene>
<evidence type="ECO:0008006" key="4">
    <source>
        <dbReference type="Google" id="ProtNLM"/>
    </source>
</evidence>
<organism evidence="2 3">
    <name type="scientific">Woeseia oceani</name>
    <dbReference type="NCBI Taxonomy" id="1548547"/>
    <lineage>
        <taxon>Bacteria</taxon>
        <taxon>Pseudomonadati</taxon>
        <taxon>Pseudomonadota</taxon>
        <taxon>Gammaproteobacteria</taxon>
        <taxon>Woeseiales</taxon>
        <taxon>Woeseiaceae</taxon>
        <taxon>Woeseia</taxon>
    </lineage>
</organism>
<dbReference type="PANTHER" id="PTHR34387:SF2">
    <property type="entry name" value="SLR1258 PROTEIN"/>
    <property type="match status" value="1"/>
</dbReference>
<dbReference type="InterPro" id="IPR007497">
    <property type="entry name" value="SIMPL/DUF541"/>
</dbReference>
<dbReference type="InterPro" id="IPR016907">
    <property type="entry name" value="UCP029033"/>
</dbReference>